<dbReference type="AlphaFoldDB" id="A0A8G2BJP9"/>
<protein>
    <recommendedName>
        <fullName evidence="4">DUF2937 family protein</fullName>
    </recommendedName>
</protein>
<proteinExistence type="predicted"/>
<sequence>MFRMLRDLCLLLVVILGLTGGSQVSSFVDAYAQRLGGAVDELDRQVTAHRTEAAAQNLTLEAYLERHRTNADPAIQGSGRRLTAMVDRLTDLRAARAELEAAGPWTRPAVALRHSDSDILGNAYAEWRPGLTIDPRWGVVGAVLAWMLFAAVSTLLVRGFRSPRRRAPAR</sequence>
<evidence type="ECO:0008006" key="4">
    <source>
        <dbReference type="Google" id="ProtNLM"/>
    </source>
</evidence>
<keyword evidence="1" id="KW-0472">Membrane</keyword>
<keyword evidence="3" id="KW-1185">Reference proteome</keyword>
<feature type="transmembrane region" description="Helical" evidence="1">
    <location>
        <begin position="137"/>
        <end position="157"/>
    </location>
</feature>
<dbReference type="Pfam" id="PF11157">
    <property type="entry name" value="DUF2937"/>
    <property type="match status" value="1"/>
</dbReference>
<dbReference type="Proteomes" id="UP000198615">
    <property type="component" value="Unassembled WGS sequence"/>
</dbReference>
<dbReference type="EMBL" id="FNBW01000010">
    <property type="protein sequence ID" value="SDG09349.1"/>
    <property type="molecule type" value="Genomic_DNA"/>
</dbReference>
<evidence type="ECO:0000313" key="2">
    <source>
        <dbReference type="EMBL" id="SDG09349.1"/>
    </source>
</evidence>
<name>A0A8G2BJP9_9PROT</name>
<reference evidence="2 3" key="1">
    <citation type="submission" date="2016-10" db="EMBL/GenBank/DDBJ databases">
        <authorList>
            <person name="Varghese N."/>
            <person name="Submissions S."/>
        </authorList>
    </citation>
    <scope>NUCLEOTIDE SEQUENCE [LARGE SCALE GENOMIC DNA]</scope>
    <source>
        <strain evidence="2 3">DSM 18839</strain>
    </source>
</reference>
<comment type="caution">
    <text evidence="2">The sequence shown here is derived from an EMBL/GenBank/DDBJ whole genome shotgun (WGS) entry which is preliminary data.</text>
</comment>
<dbReference type="RefSeq" id="WP_093151974.1">
    <property type="nucleotide sequence ID" value="NZ_FNBW01000010.1"/>
</dbReference>
<dbReference type="InterPro" id="IPR022584">
    <property type="entry name" value="DUF2937"/>
</dbReference>
<evidence type="ECO:0000313" key="3">
    <source>
        <dbReference type="Proteomes" id="UP000198615"/>
    </source>
</evidence>
<accession>A0A8G2BJP9</accession>
<keyword evidence="1" id="KW-0812">Transmembrane</keyword>
<gene>
    <name evidence="2" type="ORF">SAMN05660686_03333</name>
</gene>
<dbReference type="OrthoDB" id="193051at2"/>
<keyword evidence="1" id="KW-1133">Transmembrane helix</keyword>
<evidence type="ECO:0000256" key="1">
    <source>
        <dbReference type="SAM" id="Phobius"/>
    </source>
</evidence>
<organism evidence="2 3">
    <name type="scientific">Thalassobaculum litoreum DSM 18839</name>
    <dbReference type="NCBI Taxonomy" id="1123362"/>
    <lineage>
        <taxon>Bacteria</taxon>
        <taxon>Pseudomonadati</taxon>
        <taxon>Pseudomonadota</taxon>
        <taxon>Alphaproteobacteria</taxon>
        <taxon>Rhodospirillales</taxon>
        <taxon>Thalassobaculaceae</taxon>
        <taxon>Thalassobaculum</taxon>
    </lineage>
</organism>